<keyword evidence="3" id="KW-1003">Cell membrane</keyword>
<sequence>MSNNLLGAKDIVFMNVIGILSLRQIPNVAPYGASAMILWIIAAFCFFIPLAMVCGELSTAWPKDGGIFVWIKEAFGKKMGWIATVCYLFSCVIFFPMMLQFAFAAIAYLMPKELTDNAIFMKYFIGIGSIVMFCVLTFLNILGMKWTKIINSISAYCGIFIPTALIIILAFLWLLSGYSMQSKYEFSLDNYLPNLSDWNTIVFASSMMFAFAGLEISGMVAGRTANPQKDFPRAMFYSAICIVGIYMVGTWALNTIYPSDKTDIVEGITQAIAFAGNALSMPWLLQIIAICLFVGVVGQVNSWLVGPIYMLQEASKEDKILGDGISKLHPKYQTPHKALIYQAIIVCVLCLSTFLSESIAKAYWFLTALTTICYFIPYLIMFPAFIYLRKIKPDVHRVFKIPGKILPIIFPVLGFLSVSFAVFLIFIPPAELSSNDATFIDKFWYFFKIFLGGVIAIATALITYSMALKRNDINKGE</sequence>
<feature type="transmembrane region" description="Helical" evidence="7">
    <location>
        <begin position="234"/>
        <end position="253"/>
    </location>
</feature>
<keyword evidence="2" id="KW-0813">Transport</keyword>
<accession>A0ABS7WSQ7</accession>
<evidence type="ECO:0000313" key="9">
    <source>
        <dbReference type="Proteomes" id="UP000786183"/>
    </source>
</evidence>
<organism evidence="8 9">
    <name type="scientific">Campylobacter canadensis</name>
    <dbReference type="NCBI Taxonomy" id="449520"/>
    <lineage>
        <taxon>Bacteria</taxon>
        <taxon>Pseudomonadati</taxon>
        <taxon>Campylobacterota</taxon>
        <taxon>Epsilonproteobacteria</taxon>
        <taxon>Campylobacterales</taxon>
        <taxon>Campylobacteraceae</taxon>
        <taxon>Campylobacter</taxon>
    </lineage>
</organism>
<keyword evidence="9" id="KW-1185">Reference proteome</keyword>
<dbReference type="InterPro" id="IPR002293">
    <property type="entry name" value="AA/rel_permease1"/>
</dbReference>
<evidence type="ECO:0000313" key="8">
    <source>
        <dbReference type="EMBL" id="MBZ7987809.1"/>
    </source>
</evidence>
<feature type="transmembrane region" description="Helical" evidence="7">
    <location>
        <begin position="443"/>
        <end position="467"/>
    </location>
</feature>
<evidence type="ECO:0000256" key="1">
    <source>
        <dbReference type="ARBA" id="ARBA00004651"/>
    </source>
</evidence>
<evidence type="ECO:0000256" key="3">
    <source>
        <dbReference type="ARBA" id="ARBA00022475"/>
    </source>
</evidence>
<dbReference type="PANTHER" id="PTHR42770:SF15">
    <property type="entry name" value="GLUTAMATE_GAMMA-AMINOBUTYRATE ANTIPORTER-RELATED"/>
    <property type="match status" value="1"/>
</dbReference>
<evidence type="ECO:0000256" key="6">
    <source>
        <dbReference type="ARBA" id="ARBA00023136"/>
    </source>
</evidence>
<gene>
    <name evidence="8" type="ORF">AVCANL283_06825</name>
</gene>
<reference evidence="8 9" key="1">
    <citation type="submission" date="2020-07" db="EMBL/GenBank/DDBJ databases">
        <title>Transfer of Campylobacter canadensis to the novel genus Avispirillum gen. nov., that also includes two novel species recovered from migratory waterfowl: Avispirillum anseris sp. nov. and Avispirillum brantae sp. nov.</title>
        <authorList>
            <person name="Miller W.G."/>
            <person name="Chapman M.H."/>
            <person name="Yee E."/>
            <person name="Inglis G.D."/>
        </authorList>
    </citation>
    <scope>NUCLEOTIDE SEQUENCE [LARGE SCALE GENOMIC DNA]</scope>
    <source>
        <strain evidence="8 9">L283</strain>
    </source>
</reference>
<dbReference type="Proteomes" id="UP000786183">
    <property type="component" value="Unassembled WGS sequence"/>
</dbReference>
<evidence type="ECO:0000256" key="5">
    <source>
        <dbReference type="ARBA" id="ARBA00022989"/>
    </source>
</evidence>
<dbReference type="Pfam" id="PF13520">
    <property type="entry name" value="AA_permease_2"/>
    <property type="match status" value="1"/>
</dbReference>
<dbReference type="PANTHER" id="PTHR42770">
    <property type="entry name" value="AMINO ACID TRANSPORTER-RELATED"/>
    <property type="match status" value="1"/>
</dbReference>
<dbReference type="InterPro" id="IPR050367">
    <property type="entry name" value="APC_superfamily"/>
</dbReference>
<keyword evidence="6 7" id="KW-0472">Membrane</keyword>
<protein>
    <submittedName>
        <fullName evidence="8">Amino acid permease</fullName>
    </submittedName>
</protein>
<feature type="transmembrane region" description="Helical" evidence="7">
    <location>
        <begin position="338"/>
        <end position="356"/>
    </location>
</feature>
<comment type="caution">
    <text evidence="8">The sequence shown here is derived from an EMBL/GenBank/DDBJ whole genome shotgun (WGS) entry which is preliminary data.</text>
</comment>
<feature type="transmembrane region" description="Helical" evidence="7">
    <location>
        <begin position="408"/>
        <end position="427"/>
    </location>
</feature>
<evidence type="ECO:0000256" key="2">
    <source>
        <dbReference type="ARBA" id="ARBA00022448"/>
    </source>
</evidence>
<feature type="transmembrane region" description="Helical" evidence="7">
    <location>
        <begin position="79"/>
        <end position="108"/>
    </location>
</feature>
<dbReference type="EMBL" id="JACGBB010000015">
    <property type="protein sequence ID" value="MBZ7987809.1"/>
    <property type="molecule type" value="Genomic_DNA"/>
</dbReference>
<proteinExistence type="predicted"/>
<dbReference type="PIRSF" id="PIRSF006060">
    <property type="entry name" value="AA_transporter"/>
    <property type="match status" value="1"/>
</dbReference>
<evidence type="ECO:0000256" key="4">
    <source>
        <dbReference type="ARBA" id="ARBA00022692"/>
    </source>
</evidence>
<keyword evidence="5 7" id="KW-1133">Transmembrane helix</keyword>
<feature type="transmembrane region" description="Helical" evidence="7">
    <location>
        <begin position="362"/>
        <end position="388"/>
    </location>
</feature>
<keyword evidence="4 7" id="KW-0812">Transmembrane</keyword>
<comment type="subcellular location">
    <subcellularLocation>
        <location evidence="1">Cell membrane</location>
        <topology evidence="1">Multi-pass membrane protein</topology>
    </subcellularLocation>
</comment>
<feature type="transmembrane region" description="Helical" evidence="7">
    <location>
        <begin position="198"/>
        <end position="222"/>
    </location>
</feature>
<feature type="transmembrane region" description="Helical" evidence="7">
    <location>
        <begin position="120"/>
        <end position="141"/>
    </location>
</feature>
<feature type="transmembrane region" description="Helical" evidence="7">
    <location>
        <begin position="153"/>
        <end position="178"/>
    </location>
</feature>
<name>A0ABS7WSQ7_9BACT</name>
<dbReference type="Gene3D" id="1.20.1740.10">
    <property type="entry name" value="Amino acid/polyamine transporter I"/>
    <property type="match status" value="1"/>
</dbReference>
<feature type="transmembrane region" description="Helical" evidence="7">
    <location>
        <begin position="283"/>
        <end position="306"/>
    </location>
</feature>
<feature type="transmembrane region" description="Helical" evidence="7">
    <location>
        <begin position="36"/>
        <end position="58"/>
    </location>
</feature>
<dbReference type="RefSeq" id="WP_172234266.1">
    <property type="nucleotide sequence ID" value="NZ_CP035946.1"/>
</dbReference>
<evidence type="ECO:0000256" key="7">
    <source>
        <dbReference type="SAM" id="Phobius"/>
    </source>
</evidence>